<proteinExistence type="predicted"/>
<evidence type="ECO:0000256" key="1">
    <source>
        <dbReference type="SAM" id="MobiDB-lite"/>
    </source>
</evidence>
<dbReference type="InterPro" id="IPR011990">
    <property type="entry name" value="TPR-like_helical_dom_sf"/>
</dbReference>
<name>A0A819PV73_9BILA</name>
<evidence type="ECO:0000313" key="3">
    <source>
        <dbReference type="Proteomes" id="UP000663836"/>
    </source>
</evidence>
<reference evidence="2" key="1">
    <citation type="submission" date="2021-02" db="EMBL/GenBank/DDBJ databases">
        <authorList>
            <person name="Nowell W R."/>
        </authorList>
    </citation>
    <scope>NUCLEOTIDE SEQUENCE</scope>
</reference>
<feature type="region of interest" description="Disordered" evidence="1">
    <location>
        <begin position="1"/>
        <end position="30"/>
    </location>
</feature>
<dbReference type="EMBL" id="CAJOBD010004940">
    <property type="protein sequence ID" value="CAF4013999.1"/>
    <property type="molecule type" value="Genomic_DNA"/>
</dbReference>
<protein>
    <submittedName>
        <fullName evidence="2">Uncharacterized protein</fullName>
    </submittedName>
</protein>
<dbReference type="Gene3D" id="1.25.40.10">
    <property type="entry name" value="Tetratricopeptide repeat domain"/>
    <property type="match status" value="1"/>
</dbReference>
<dbReference type="Proteomes" id="UP000663836">
    <property type="component" value="Unassembled WGS sequence"/>
</dbReference>
<gene>
    <name evidence="2" type="ORF">JBS370_LOCUS27008</name>
</gene>
<dbReference type="SUPFAM" id="SSF56399">
    <property type="entry name" value="ADP-ribosylation"/>
    <property type="match status" value="1"/>
</dbReference>
<dbReference type="SUPFAM" id="SSF48452">
    <property type="entry name" value="TPR-like"/>
    <property type="match status" value="1"/>
</dbReference>
<evidence type="ECO:0000313" key="2">
    <source>
        <dbReference type="EMBL" id="CAF4013999.1"/>
    </source>
</evidence>
<dbReference type="AlphaFoldDB" id="A0A819PV73"/>
<accession>A0A819PV73</accession>
<organism evidence="2 3">
    <name type="scientific">Rotaria sordida</name>
    <dbReference type="NCBI Taxonomy" id="392033"/>
    <lineage>
        <taxon>Eukaryota</taxon>
        <taxon>Metazoa</taxon>
        <taxon>Spiralia</taxon>
        <taxon>Gnathifera</taxon>
        <taxon>Rotifera</taxon>
        <taxon>Eurotatoria</taxon>
        <taxon>Bdelloidea</taxon>
        <taxon>Philodinida</taxon>
        <taxon>Philodinidae</taxon>
        <taxon>Rotaria</taxon>
    </lineage>
</organism>
<comment type="caution">
    <text evidence="2">The sequence shown here is derived from an EMBL/GenBank/DDBJ whole genome shotgun (WGS) entry which is preliminary data.</text>
</comment>
<dbReference type="Gene3D" id="3.90.176.10">
    <property type="entry name" value="Toxin ADP-ribosyltransferase, Chain A, domain 1"/>
    <property type="match status" value="1"/>
</dbReference>
<sequence>MAASKKRRLAENEINEITNDSQSDLSSEDELVSNFSSVSIDSSDEEDAAERKWQCGTFIPIIFEFNGKPGQLFELHQTQMPLHSAKTLYRGQIISAGELQLLKDNIGGVYSVNAFFSSSTNSNVALTFQTGAFGKPYFECVLFEILVDNKTDSKWKMPFADIHDVSFNKDEGEVLFGMGSVFCIVDVTAFTSNLWLAAIKLYQQALRINAIALPFDHPATACICDHLGDVYRRLGNRKLSRKYYNHGENMARACLGDRPHMKQSENEKEILTYDQSTAELDFFTQNYLASINNSDSLVVNNMTINSTA</sequence>